<dbReference type="Gene3D" id="1.10.340.30">
    <property type="entry name" value="Hypothetical protein, domain 2"/>
    <property type="match status" value="1"/>
</dbReference>
<dbReference type="GO" id="GO:0019104">
    <property type="term" value="F:DNA N-glycosylase activity"/>
    <property type="evidence" value="ECO:0007669"/>
    <property type="project" value="TreeGrafter"/>
</dbReference>
<organism evidence="10 11">
    <name type="scientific">Fragilariopsis cylindrus CCMP1102</name>
    <dbReference type="NCBI Taxonomy" id="635003"/>
    <lineage>
        <taxon>Eukaryota</taxon>
        <taxon>Sar</taxon>
        <taxon>Stramenopiles</taxon>
        <taxon>Ochrophyta</taxon>
        <taxon>Bacillariophyta</taxon>
        <taxon>Bacillariophyceae</taxon>
        <taxon>Bacillariophycidae</taxon>
        <taxon>Bacillariales</taxon>
        <taxon>Bacillariaceae</taxon>
        <taxon>Fragilariopsis</taxon>
    </lineage>
</organism>
<dbReference type="Proteomes" id="UP000095751">
    <property type="component" value="Unassembled WGS sequence"/>
</dbReference>
<dbReference type="InParanoid" id="A0A1E7ERN9"/>
<accession>A0A1E7ERN9</accession>
<evidence type="ECO:0000313" key="10">
    <source>
        <dbReference type="EMBL" id="OEU08497.1"/>
    </source>
</evidence>
<keyword evidence="4" id="KW-0378">Hydrolase</keyword>
<feature type="compositionally biased region" description="Basic and acidic residues" evidence="8">
    <location>
        <begin position="1"/>
        <end position="23"/>
    </location>
</feature>
<feature type="domain" description="HhH-GPD" evidence="9">
    <location>
        <begin position="211"/>
        <end position="365"/>
    </location>
</feature>
<evidence type="ECO:0000256" key="2">
    <source>
        <dbReference type="ARBA" id="ARBA00022723"/>
    </source>
</evidence>
<keyword evidence="11" id="KW-1185">Reference proteome</keyword>
<keyword evidence="3" id="KW-0227">DNA damage</keyword>
<dbReference type="KEGG" id="fcy:FRACYDRAFT_249936"/>
<dbReference type="GO" id="GO:0046872">
    <property type="term" value="F:metal ion binding"/>
    <property type="evidence" value="ECO:0007669"/>
    <property type="project" value="UniProtKB-KW"/>
</dbReference>
<feature type="region of interest" description="Disordered" evidence="8">
    <location>
        <begin position="1"/>
        <end position="26"/>
    </location>
</feature>
<dbReference type="GO" id="GO:0006285">
    <property type="term" value="P:base-excision repair, AP site formation"/>
    <property type="evidence" value="ECO:0007669"/>
    <property type="project" value="TreeGrafter"/>
</dbReference>
<reference evidence="10 11" key="1">
    <citation type="submission" date="2016-09" db="EMBL/GenBank/DDBJ databases">
        <title>Extensive genetic diversity and differential bi-allelic expression allows diatom success in the polar Southern Ocean.</title>
        <authorList>
            <consortium name="DOE Joint Genome Institute"/>
            <person name="Mock T."/>
            <person name="Otillar R.P."/>
            <person name="Strauss J."/>
            <person name="Dupont C."/>
            <person name="Frickenhaus S."/>
            <person name="Maumus F."/>
            <person name="Mcmullan M."/>
            <person name="Sanges R."/>
            <person name="Schmutz J."/>
            <person name="Toseland A."/>
            <person name="Valas R."/>
            <person name="Veluchamy A."/>
            <person name="Ward B.J."/>
            <person name="Allen A."/>
            <person name="Barry K."/>
            <person name="Falciatore A."/>
            <person name="Ferrante M."/>
            <person name="Fortunato A.E."/>
            <person name="Gloeckner G."/>
            <person name="Gruber A."/>
            <person name="Hipkin R."/>
            <person name="Janech M."/>
            <person name="Kroth P."/>
            <person name="Leese F."/>
            <person name="Lindquist E."/>
            <person name="Lyon B.R."/>
            <person name="Martin J."/>
            <person name="Mayer C."/>
            <person name="Parker M."/>
            <person name="Quesneville H."/>
            <person name="Raymond J."/>
            <person name="Uhlig C."/>
            <person name="Valentin K.U."/>
            <person name="Worden A.Z."/>
            <person name="Armbrust E.V."/>
            <person name="Bowler C."/>
            <person name="Green B."/>
            <person name="Moulton V."/>
            <person name="Van Oosterhout C."/>
            <person name="Grigoriev I."/>
        </authorList>
    </citation>
    <scope>NUCLEOTIDE SEQUENCE [LARGE SCALE GENOMIC DNA]</scope>
    <source>
        <strain evidence="10 11">CCMP1102</strain>
    </source>
</reference>
<sequence length="399" mass="47262">MKQREQAQTRRNNLTKEERETINKQRRVRDHFKKRKKYITDQAILNLSNKRGKQLTESEELLYITFINEQWKRKPSINAPTLDETPISPIEKAKSGAAVNKWLDNTKDNRRPIQNDKESWDRMKVYHDIKFGVHLLKKKGNTRRKKKDNTSTLKKKYEDKGWVCDRENEIKLLTKTAKQIYKKLGTTPPREQWEDKINFRSRLEMVIACICTGNTTDLTMTRGIQALQFFDMFSYNYFVNATEEDMKDMQCLLIYVGFNKARERPPTIIGTCKIIQTIFNRQLPDKMEEWMGFYNIGRKIASLIMSDALGFYWFLVVDTHLEQVLPAIQWTELKKATDIAIEIEEWLQPKLLKETNESIVGIRQLYRSSTKPDQLYIREQINKIKTISWTQLLVGIKHK</sequence>
<evidence type="ECO:0000259" key="9">
    <source>
        <dbReference type="SMART" id="SM00478"/>
    </source>
</evidence>
<keyword evidence="6" id="KW-0411">Iron-sulfur</keyword>
<dbReference type="PANTHER" id="PTHR10359:SF18">
    <property type="entry name" value="ENDONUCLEASE III"/>
    <property type="match status" value="1"/>
</dbReference>
<dbReference type="PANTHER" id="PTHR10359">
    <property type="entry name" value="A/G-SPECIFIC ADENINE GLYCOSYLASE/ENDONUCLEASE III"/>
    <property type="match status" value="1"/>
</dbReference>
<evidence type="ECO:0000256" key="6">
    <source>
        <dbReference type="ARBA" id="ARBA00023014"/>
    </source>
</evidence>
<gene>
    <name evidence="10" type="ORF">FRACYDRAFT_249936</name>
</gene>
<dbReference type="SMART" id="SM00478">
    <property type="entry name" value="ENDO3c"/>
    <property type="match status" value="1"/>
</dbReference>
<evidence type="ECO:0000256" key="3">
    <source>
        <dbReference type="ARBA" id="ARBA00022763"/>
    </source>
</evidence>
<protein>
    <recommendedName>
        <fullName evidence="9">HhH-GPD domain-containing protein</fullName>
    </recommendedName>
</protein>
<evidence type="ECO:0000256" key="1">
    <source>
        <dbReference type="ARBA" id="ARBA00022485"/>
    </source>
</evidence>
<evidence type="ECO:0000256" key="8">
    <source>
        <dbReference type="SAM" id="MobiDB-lite"/>
    </source>
</evidence>
<dbReference type="Gene3D" id="1.10.1670.10">
    <property type="entry name" value="Helix-hairpin-Helix base-excision DNA repair enzymes (C-terminal)"/>
    <property type="match status" value="1"/>
</dbReference>
<dbReference type="InterPro" id="IPR011257">
    <property type="entry name" value="DNA_glycosylase"/>
</dbReference>
<dbReference type="AlphaFoldDB" id="A0A1E7ERN9"/>
<dbReference type="InterPro" id="IPR023170">
    <property type="entry name" value="HhH_base_excis_C"/>
</dbReference>
<proteinExistence type="predicted"/>
<dbReference type="SUPFAM" id="SSF48150">
    <property type="entry name" value="DNA-glycosylase"/>
    <property type="match status" value="1"/>
</dbReference>
<keyword evidence="7" id="KW-0326">Glycosidase</keyword>
<evidence type="ECO:0000256" key="7">
    <source>
        <dbReference type="ARBA" id="ARBA00023295"/>
    </source>
</evidence>
<keyword evidence="1" id="KW-0004">4Fe-4S</keyword>
<evidence type="ECO:0000256" key="5">
    <source>
        <dbReference type="ARBA" id="ARBA00023004"/>
    </source>
</evidence>
<dbReference type="GO" id="GO:0051539">
    <property type="term" value="F:4 iron, 4 sulfur cluster binding"/>
    <property type="evidence" value="ECO:0007669"/>
    <property type="project" value="UniProtKB-KW"/>
</dbReference>
<dbReference type="EMBL" id="KV784380">
    <property type="protein sequence ID" value="OEU08497.1"/>
    <property type="molecule type" value="Genomic_DNA"/>
</dbReference>
<keyword evidence="5" id="KW-0408">Iron</keyword>
<keyword evidence="2" id="KW-0479">Metal-binding</keyword>
<name>A0A1E7ERN9_9STRA</name>
<evidence type="ECO:0000313" key="11">
    <source>
        <dbReference type="Proteomes" id="UP000095751"/>
    </source>
</evidence>
<evidence type="ECO:0000256" key="4">
    <source>
        <dbReference type="ARBA" id="ARBA00022801"/>
    </source>
</evidence>
<dbReference type="InterPro" id="IPR003265">
    <property type="entry name" value="HhH-GPD_domain"/>
</dbReference>